<protein>
    <recommendedName>
        <fullName evidence="3">DUF2197 domain-containing protein</fullName>
    </recommendedName>
</protein>
<evidence type="ECO:0000313" key="2">
    <source>
        <dbReference type="Proteomes" id="UP000217785"/>
    </source>
</evidence>
<reference evidence="2" key="1">
    <citation type="submission" date="2017-07" db="EMBL/GenBank/DDBJ databases">
        <title>Draft genome sequence of Effusibacillus lacus strain skLN1.</title>
        <authorList>
            <person name="Watanabe M."/>
            <person name="Kojima H."/>
            <person name="Fukui M."/>
        </authorList>
    </citation>
    <scope>NUCLEOTIDE SEQUENCE [LARGE SCALE GENOMIC DNA]</scope>
    <source>
        <strain evidence="2">skLN1</strain>
    </source>
</reference>
<comment type="caution">
    <text evidence="1">The sequence shown here is derived from an EMBL/GenBank/DDBJ whole genome shotgun (WGS) entry which is preliminary data.</text>
</comment>
<dbReference type="RefSeq" id="WP_096183224.1">
    <property type="nucleotide sequence ID" value="NZ_BDUF01000095.1"/>
</dbReference>
<evidence type="ECO:0000313" key="1">
    <source>
        <dbReference type="EMBL" id="GAX91436.1"/>
    </source>
</evidence>
<keyword evidence="2" id="KW-1185">Reference proteome</keyword>
<accession>A0A292YQH6</accession>
<dbReference type="EMBL" id="BDUF01000095">
    <property type="protein sequence ID" value="GAX91436.1"/>
    <property type="molecule type" value="Genomic_DNA"/>
</dbReference>
<dbReference type="Proteomes" id="UP000217785">
    <property type="component" value="Unassembled WGS sequence"/>
</dbReference>
<proteinExistence type="predicted"/>
<sequence>MSDYLLRCSLCGVTSEAQETDATQVQTAKENHVYICPACQAKIKFESDQKYK</sequence>
<dbReference type="AlphaFoldDB" id="A0A292YQH6"/>
<name>A0A292YQH6_9BACL</name>
<organism evidence="1 2">
    <name type="scientific">Effusibacillus lacus</name>
    <dbReference type="NCBI Taxonomy" id="1348429"/>
    <lineage>
        <taxon>Bacteria</taxon>
        <taxon>Bacillati</taxon>
        <taxon>Bacillota</taxon>
        <taxon>Bacilli</taxon>
        <taxon>Bacillales</taxon>
        <taxon>Alicyclobacillaceae</taxon>
        <taxon>Effusibacillus</taxon>
    </lineage>
</organism>
<dbReference type="OrthoDB" id="2382245at2"/>
<gene>
    <name evidence="1" type="ORF">EFBL_3105</name>
</gene>
<evidence type="ECO:0008006" key="3">
    <source>
        <dbReference type="Google" id="ProtNLM"/>
    </source>
</evidence>